<dbReference type="Proteomes" id="UP000009234">
    <property type="component" value="Chromosome"/>
</dbReference>
<evidence type="ECO:0000256" key="4">
    <source>
        <dbReference type="ARBA" id="ARBA00022795"/>
    </source>
</evidence>
<evidence type="ECO:0000313" key="10">
    <source>
        <dbReference type="Proteomes" id="UP000009234"/>
    </source>
</evidence>
<evidence type="ECO:0000256" key="2">
    <source>
        <dbReference type="ARBA" id="ARBA00006602"/>
    </source>
</evidence>
<dbReference type="KEGG" id="dru:Desru_1240"/>
<feature type="domain" description="Flagellar assembly protein FliH/Type III secretion system HrpE" evidence="8">
    <location>
        <begin position="101"/>
        <end position="226"/>
    </location>
</feature>
<comment type="similarity">
    <text evidence="2">Belongs to the FliH family.</text>
</comment>
<evidence type="ECO:0000256" key="5">
    <source>
        <dbReference type="ARBA" id="ARBA00022927"/>
    </source>
</evidence>
<protein>
    <submittedName>
        <fullName evidence="9">Flagellar assembly protein FliH/Type III secretion system HrpE</fullName>
    </submittedName>
</protein>
<keyword evidence="10" id="KW-1185">Reference proteome</keyword>
<evidence type="ECO:0000256" key="6">
    <source>
        <dbReference type="ARBA" id="ARBA00023225"/>
    </source>
</evidence>
<keyword evidence="9" id="KW-0966">Cell projection</keyword>
<evidence type="ECO:0000256" key="1">
    <source>
        <dbReference type="ARBA" id="ARBA00003041"/>
    </source>
</evidence>
<evidence type="ECO:0000256" key="3">
    <source>
        <dbReference type="ARBA" id="ARBA00022448"/>
    </source>
</evidence>
<dbReference type="AlphaFoldDB" id="F6DNR9"/>
<name>F6DNR9_DESRL</name>
<dbReference type="OrthoDB" id="1805933at2"/>
<dbReference type="InterPro" id="IPR051472">
    <property type="entry name" value="T3SS_Stator/FliH"/>
</dbReference>
<feature type="coiled-coil region" evidence="7">
    <location>
        <begin position="59"/>
        <end position="131"/>
    </location>
</feature>
<keyword evidence="6" id="KW-1006">Bacterial flagellum protein export</keyword>
<keyword evidence="4" id="KW-1005">Bacterial flagellum biogenesis</keyword>
<dbReference type="GO" id="GO:0015031">
    <property type="term" value="P:protein transport"/>
    <property type="evidence" value="ECO:0007669"/>
    <property type="project" value="UniProtKB-KW"/>
</dbReference>
<dbReference type="InterPro" id="IPR018035">
    <property type="entry name" value="Flagellar_FliH/T3SS_HrpE"/>
</dbReference>
<comment type="function">
    <text evidence="1">Needed for flagellar regrowth and assembly.</text>
</comment>
<accession>F6DNR9</accession>
<evidence type="ECO:0000313" key="9">
    <source>
        <dbReference type="EMBL" id="AEG59514.1"/>
    </source>
</evidence>
<evidence type="ECO:0000256" key="7">
    <source>
        <dbReference type="SAM" id="Coils"/>
    </source>
</evidence>
<reference evidence="9 10" key="2">
    <citation type="journal article" date="2012" name="Stand. Genomic Sci.">
        <title>Complete genome sequence of the sulfate-reducing firmicute Desulfotomaculum ruminis type strain (DL(T)).</title>
        <authorList>
            <person name="Spring S."/>
            <person name="Visser M."/>
            <person name="Lu M."/>
            <person name="Copeland A."/>
            <person name="Lapidus A."/>
            <person name="Lucas S."/>
            <person name="Cheng J.F."/>
            <person name="Han C."/>
            <person name="Tapia R."/>
            <person name="Goodwin L.A."/>
            <person name="Pitluck S."/>
            <person name="Ivanova N."/>
            <person name="Land M."/>
            <person name="Hauser L."/>
            <person name="Larimer F."/>
            <person name="Rohde M."/>
            <person name="Goker M."/>
            <person name="Detter J.C."/>
            <person name="Kyrpides N.C."/>
            <person name="Woyke T."/>
            <person name="Schaap P.J."/>
            <person name="Plugge C.M."/>
            <person name="Muyzer G."/>
            <person name="Kuever J."/>
            <person name="Pereira I.A."/>
            <person name="Parshina S.N."/>
            <person name="Bernier-Latmani R."/>
            <person name="Stams A.J."/>
            <person name="Klenk H.P."/>
        </authorList>
    </citation>
    <scope>NUCLEOTIDE SEQUENCE [LARGE SCALE GENOMIC DNA]</scope>
    <source>
        <strain evidence="10">ATCC 23193 / DSM 2154 / NCIB 8452 / DL</strain>
    </source>
</reference>
<keyword evidence="3" id="KW-0813">Transport</keyword>
<dbReference type="PANTHER" id="PTHR34982:SF1">
    <property type="entry name" value="FLAGELLAR ASSEMBLY PROTEIN FLIH"/>
    <property type="match status" value="1"/>
</dbReference>
<keyword evidence="9" id="KW-0282">Flagellum</keyword>
<reference evidence="10" key="1">
    <citation type="submission" date="2011-05" db="EMBL/GenBank/DDBJ databases">
        <title>Complete sequence of Desulfotomaculum ruminis DSM 2154.</title>
        <authorList>
            <person name="Lucas S."/>
            <person name="Copeland A."/>
            <person name="Lapidus A."/>
            <person name="Cheng J.-F."/>
            <person name="Goodwin L."/>
            <person name="Pitluck S."/>
            <person name="Lu M."/>
            <person name="Detter J.C."/>
            <person name="Han C."/>
            <person name="Tapia R."/>
            <person name="Land M."/>
            <person name="Hauser L."/>
            <person name="Kyrpides N."/>
            <person name="Ivanova N."/>
            <person name="Mikhailova N."/>
            <person name="Pagani I."/>
            <person name="Stams A.J.M."/>
            <person name="Plugge C.M."/>
            <person name="Muyzer G."/>
            <person name="Kuever J."/>
            <person name="Parshina S.N."/>
            <person name="Ivanova A.E."/>
            <person name="Nazina T.N."/>
            <person name="Brambilla E."/>
            <person name="Spring S."/>
            <person name="Klenk H.-P."/>
            <person name="Woyke T."/>
        </authorList>
    </citation>
    <scope>NUCLEOTIDE SEQUENCE [LARGE SCALE GENOMIC DNA]</scope>
    <source>
        <strain evidence="10">ATCC 23193 / DSM 2154 / NCIB 8452 / DL</strain>
    </source>
</reference>
<keyword evidence="5" id="KW-0653">Protein transport</keyword>
<dbReference type="PANTHER" id="PTHR34982">
    <property type="entry name" value="YOP PROTEINS TRANSLOCATION PROTEIN L"/>
    <property type="match status" value="1"/>
</dbReference>
<dbReference type="eggNOG" id="COG1317">
    <property type="taxonomic scope" value="Bacteria"/>
</dbReference>
<dbReference type="SUPFAM" id="SSF160527">
    <property type="entry name" value="V-type ATPase subunit E-like"/>
    <property type="match status" value="1"/>
</dbReference>
<dbReference type="GO" id="GO:0005829">
    <property type="term" value="C:cytosol"/>
    <property type="evidence" value="ECO:0007669"/>
    <property type="project" value="TreeGrafter"/>
</dbReference>
<dbReference type="STRING" id="696281.Desru_1240"/>
<evidence type="ECO:0000259" key="8">
    <source>
        <dbReference type="Pfam" id="PF02108"/>
    </source>
</evidence>
<proteinExistence type="inferred from homology"/>
<dbReference type="GO" id="GO:0044781">
    <property type="term" value="P:bacterial-type flagellum organization"/>
    <property type="evidence" value="ECO:0007669"/>
    <property type="project" value="UniProtKB-KW"/>
</dbReference>
<gene>
    <name evidence="9" type="ordered locus">Desru_1240</name>
</gene>
<dbReference type="CDD" id="cd06503">
    <property type="entry name" value="ATP-synt_Fo_b"/>
    <property type="match status" value="1"/>
</dbReference>
<keyword evidence="7" id="KW-0175">Coiled coil</keyword>
<keyword evidence="9" id="KW-0969">Cilium</keyword>
<organism evidence="9 10">
    <name type="scientific">Desulforamulus ruminis (strain ATCC 23193 / DSM 2154 / NCIMB 8452 / DL)</name>
    <name type="common">Desulfotomaculum ruminis</name>
    <dbReference type="NCBI Taxonomy" id="696281"/>
    <lineage>
        <taxon>Bacteria</taxon>
        <taxon>Bacillati</taxon>
        <taxon>Bacillota</taxon>
        <taxon>Clostridia</taxon>
        <taxon>Eubacteriales</taxon>
        <taxon>Peptococcaceae</taxon>
        <taxon>Desulforamulus</taxon>
    </lineage>
</organism>
<dbReference type="Pfam" id="PF02108">
    <property type="entry name" value="FliH"/>
    <property type="match status" value="1"/>
</dbReference>
<dbReference type="HOGENOM" id="CLU_062625_1_1_9"/>
<sequence>MYKIIKSAPVQEQDQILSLRELSCSKPDEEVEPVSPEEVLSRASQQANEIISKAQLEADDILRRSLAEAEKQAEQIKEEARQSGWQEGIHSAQTEADRIREEAREVLNQAKEAYRQMLDKLEMEVVDLAVDIAERVVMVQLSVEPQTIMQIAREALEVVKNRPLVTIYVNDADQAMVEKGRSQLLQGLPAKVELNILVDNGVQPGGCRVETDQGQVDATLETRWQEALKALYGREE</sequence>
<dbReference type="EMBL" id="CP002780">
    <property type="protein sequence ID" value="AEG59514.1"/>
    <property type="molecule type" value="Genomic_DNA"/>
</dbReference>